<proteinExistence type="predicted"/>
<reference evidence="2 3" key="1">
    <citation type="submission" date="2020-04" db="EMBL/GenBank/DDBJ databases">
        <title>Perkinsus olseni comparative genomics.</title>
        <authorList>
            <person name="Bogema D.R."/>
        </authorList>
    </citation>
    <scope>NUCLEOTIDE SEQUENCE [LARGE SCALE GENOMIC DNA]</scope>
    <source>
        <strain evidence="2">ATCC PRA-205</strain>
    </source>
</reference>
<evidence type="ECO:0000259" key="1">
    <source>
        <dbReference type="Pfam" id="PF17921"/>
    </source>
</evidence>
<dbReference type="Proteomes" id="UP000574390">
    <property type="component" value="Unassembled WGS sequence"/>
</dbReference>
<dbReference type="InterPro" id="IPR012337">
    <property type="entry name" value="RNaseH-like_sf"/>
</dbReference>
<gene>
    <name evidence="2" type="ORF">FOZ62_000484</name>
</gene>
<dbReference type="InterPro" id="IPR036397">
    <property type="entry name" value="RNaseH_sf"/>
</dbReference>
<dbReference type="AlphaFoldDB" id="A0A7J6TRI3"/>
<sequence>MDDLMLMVQEGTDIVVQQRALVERFIEDGFPVATSKTVWYNQEGKAKILGVPWYGGATDCIGVSFKLPKVEPTTRRSVLSMVNGLYDPLGLLLEQEMSGRLMVRDTINYAWDEQLPQDLCERASKWLVATKKIVDTYKIPRLIDCTKLLVYVDASMDAWGVDIRTIDGQRVISQGGLFPTDRRDKWTIPKKELLAMVRGRELLQRVWDNVEADKKPNCEAIILSDSQLNCYRLHKDIQHSSMKAWELKTVTSLRGWLCNMKVPLRHVVTSWNAADAITRGVYPNRVSTSMVEQTATWWVQRQLSQEAPWGDTISFTQEEVEEVLLIQQVEPTISAAKATVKPKLQEMDDGTYQELMGKHRRLLQRLRRWRSRVSDINYKNPTEDEVWRSLCQWKQSLCEYIKLIKTVITNGEANNVATRTRRKWKLQYMAKDDLLYRKVRHDQHGQTYLQMVIPESDSLVVALIRRYHVQRAHNGVGDTLQSLLQEVWWKGIKRHVQQYVRGCYICQLVRGQTHPSEPGTMYATPEPWYLVGVDLTGPYTESSDGYRYLLTCTCLYTRYMVVQPIKNMTVDSVLVALKK</sequence>
<evidence type="ECO:0000313" key="2">
    <source>
        <dbReference type="EMBL" id="KAF4747958.1"/>
    </source>
</evidence>
<accession>A0A7J6TRI3</accession>
<name>A0A7J6TRI3_PEROL</name>
<dbReference type="Gene3D" id="3.30.420.10">
    <property type="entry name" value="Ribonuclease H-like superfamily/Ribonuclease H"/>
    <property type="match status" value="1"/>
</dbReference>
<evidence type="ECO:0000313" key="3">
    <source>
        <dbReference type="Proteomes" id="UP000574390"/>
    </source>
</evidence>
<organism evidence="2 3">
    <name type="scientific">Perkinsus olseni</name>
    <name type="common">Perkinsus atlanticus</name>
    <dbReference type="NCBI Taxonomy" id="32597"/>
    <lineage>
        <taxon>Eukaryota</taxon>
        <taxon>Sar</taxon>
        <taxon>Alveolata</taxon>
        <taxon>Perkinsozoa</taxon>
        <taxon>Perkinsea</taxon>
        <taxon>Perkinsida</taxon>
        <taxon>Perkinsidae</taxon>
        <taxon>Perkinsus</taxon>
    </lineage>
</organism>
<dbReference type="Gene3D" id="1.10.340.70">
    <property type="match status" value="1"/>
</dbReference>
<dbReference type="InterPro" id="IPR041588">
    <property type="entry name" value="Integrase_H2C2"/>
</dbReference>
<comment type="caution">
    <text evidence="2">The sequence shown here is derived from an EMBL/GenBank/DDBJ whole genome shotgun (WGS) entry which is preliminary data.</text>
</comment>
<dbReference type="PANTHER" id="PTHR47331:SF1">
    <property type="entry name" value="GAG-LIKE PROTEIN"/>
    <property type="match status" value="1"/>
</dbReference>
<dbReference type="SUPFAM" id="SSF53098">
    <property type="entry name" value="Ribonuclease H-like"/>
    <property type="match status" value="1"/>
</dbReference>
<feature type="non-terminal residue" evidence="2">
    <location>
        <position position="579"/>
    </location>
</feature>
<dbReference type="PANTHER" id="PTHR47331">
    <property type="entry name" value="PHD-TYPE DOMAIN-CONTAINING PROTEIN"/>
    <property type="match status" value="1"/>
</dbReference>
<dbReference type="InterPro" id="IPR008042">
    <property type="entry name" value="Retrotrans_Pao"/>
</dbReference>
<protein>
    <recommendedName>
        <fullName evidence="1">Integrase zinc-binding domain-containing protein</fullName>
    </recommendedName>
</protein>
<dbReference type="Pfam" id="PF17921">
    <property type="entry name" value="Integrase_H2C2"/>
    <property type="match status" value="1"/>
</dbReference>
<dbReference type="EMBL" id="JABANM010005224">
    <property type="protein sequence ID" value="KAF4747958.1"/>
    <property type="molecule type" value="Genomic_DNA"/>
</dbReference>
<dbReference type="GO" id="GO:0003676">
    <property type="term" value="F:nucleic acid binding"/>
    <property type="evidence" value="ECO:0007669"/>
    <property type="project" value="InterPro"/>
</dbReference>
<dbReference type="Pfam" id="PF05380">
    <property type="entry name" value="Peptidase_A17"/>
    <property type="match status" value="1"/>
</dbReference>
<feature type="domain" description="Integrase zinc-binding" evidence="1">
    <location>
        <begin position="458"/>
        <end position="510"/>
    </location>
</feature>